<dbReference type="InterPro" id="IPR008733">
    <property type="entry name" value="PEX11"/>
</dbReference>
<dbReference type="PANTHER" id="PTHR12652">
    <property type="entry name" value="PEROXISOMAL BIOGENESIS FACTOR 11"/>
    <property type="match status" value="1"/>
</dbReference>
<dbReference type="EMBL" id="JBFMKM010000014">
    <property type="protein sequence ID" value="KAL1297733.1"/>
    <property type="molecule type" value="Genomic_DNA"/>
</dbReference>
<reference evidence="5 6" key="1">
    <citation type="submission" date="2024-07" db="EMBL/GenBank/DDBJ databases">
        <title>Draft sequence of the Neodothiora populina.</title>
        <authorList>
            <person name="Drown D.D."/>
            <person name="Schuette U.S."/>
            <person name="Buechlein A.B."/>
            <person name="Rusch D.R."/>
            <person name="Winton L.W."/>
            <person name="Adams G.A."/>
        </authorList>
    </citation>
    <scope>NUCLEOTIDE SEQUENCE [LARGE SCALE GENOMIC DNA]</scope>
    <source>
        <strain evidence="5 6">CPC 39397</strain>
    </source>
</reference>
<dbReference type="RefSeq" id="XP_069197415.1">
    <property type="nucleotide sequence ID" value="XM_069346206.1"/>
</dbReference>
<evidence type="ECO:0000256" key="1">
    <source>
        <dbReference type="ARBA" id="ARBA00022593"/>
    </source>
</evidence>
<protein>
    <recommendedName>
        <fullName evidence="7">Peroxin 11C</fullName>
    </recommendedName>
</protein>
<evidence type="ECO:0008006" key="7">
    <source>
        <dbReference type="Google" id="ProtNLM"/>
    </source>
</evidence>
<keyword evidence="2" id="KW-0472">Membrane</keyword>
<evidence type="ECO:0000256" key="4">
    <source>
        <dbReference type="ARBA" id="ARBA00046271"/>
    </source>
</evidence>
<dbReference type="Pfam" id="PF05648">
    <property type="entry name" value="PEX11"/>
    <property type="match status" value="1"/>
</dbReference>
<keyword evidence="1" id="KW-0962">Peroxisome biogenesis</keyword>
<name>A0ABR3P4N3_9PEZI</name>
<comment type="subcellular location">
    <subcellularLocation>
        <location evidence="4">Peroxisome membrane</location>
    </subcellularLocation>
</comment>
<sequence length="288" mass="32662">MATHDAPPSAARRNVIKTLKHSDHMLVHLSRILDKSSGTDSLLQVTQYTLMVLYTQLERVRDKRMHKFFLALIYRASKTLLSGETVIATLPSPTSRLDSIITGSKKLSGMISDFRTFTRLWGLLGIYTWAKATWNKPPADGVIRTTVWIQVLAGVGFQWYENLAYLADKGVLHGEKFNSRTRARWWEISSRYWMAHCLLEVVRLLRQLQLDNKTATAAAATTSDEAVANTTRSAASVDAWRRAFVVNAAWTPMTVHYSWEQGCIDDKWIGILGLIASWTGFRQLWKST</sequence>
<keyword evidence="3" id="KW-0576">Peroxisome</keyword>
<comment type="caution">
    <text evidence="5">The sequence shown here is derived from an EMBL/GenBank/DDBJ whole genome shotgun (WGS) entry which is preliminary data.</text>
</comment>
<organism evidence="5 6">
    <name type="scientific">Neodothiora populina</name>
    <dbReference type="NCBI Taxonomy" id="2781224"/>
    <lineage>
        <taxon>Eukaryota</taxon>
        <taxon>Fungi</taxon>
        <taxon>Dikarya</taxon>
        <taxon>Ascomycota</taxon>
        <taxon>Pezizomycotina</taxon>
        <taxon>Dothideomycetes</taxon>
        <taxon>Dothideomycetidae</taxon>
        <taxon>Dothideales</taxon>
        <taxon>Dothioraceae</taxon>
        <taxon>Neodothiora</taxon>
    </lineage>
</organism>
<dbReference type="GeneID" id="95979972"/>
<keyword evidence="6" id="KW-1185">Reference proteome</keyword>
<proteinExistence type="predicted"/>
<dbReference type="PANTHER" id="PTHR12652:SF25">
    <property type="entry name" value="MICROBODY (PEROXISOME) PROLIFERATION PROTEIN PEROXIN 11C (EUROFUNG)"/>
    <property type="match status" value="1"/>
</dbReference>
<evidence type="ECO:0000313" key="6">
    <source>
        <dbReference type="Proteomes" id="UP001562354"/>
    </source>
</evidence>
<dbReference type="Proteomes" id="UP001562354">
    <property type="component" value="Unassembled WGS sequence"/>
</dbReference>
<gene>
    <name evidence="5" type="ORF">AAFC00_006273</name>
</gene>
<evidence type="ECO:0000313" key="5">
    <source>
        <dbReference type="EMBL" id="KAL1297733.1"/>
    </source>
</evidence>
<evidence type="ECO:0000256" key="2">
    <source>
        <dbReference type="ARBA" id="ARBA00023136"/>
    </source>
</evidence>
<evidence type="ECO:0000256" key="3">
    <source>
        <dbReference type="ARBA" id="ARBA00023140"/>
    </source>
</evidence>
<accession>A0ABR3P4N3</accession>